<feature type="binding site" evidence="11">
    <location>
        <position position="478"/>
    </location>
    <ligand>
        <name>Mn(2+)</name>
        <dbReference type="ChEBI" id="CHEBI:29035"/>
    </ligand>
</feature>
<evidence type="ECO:0000256" key="5">
    <source>
        <dbReference type="ARBA" id="ARBA00022692"/>
    </source>
</evidence>
<dbReference type="Gene3D" id="3.40.720.10">
    <property type="entry name" value="Alkaline Phosphatase, subunit A"/>
    <property type="match status" value="1"/>
</dbReference>
<evidence type="ECO:0000256" key="7">
    <source>
        <dbReference type="ARBA" id="ARBA00023136"/>
    </source>
</evidence>
<gene>
    <name evidence="15" type="ORF">A374_06811</name>
</gene>
<feature type="transmembrane region" description="Helical" evidence="13">
    <location>
        <begin position="12"/>
        <end position="29"/>
    </location>
</feature>
<dbReference type="AlphaFoldDB" id="I8UHA3"/>
<organism evidence="15 16">
    <name type="scientific">Fictibacillus macauensis ZFHKF-1</name>
    <dbReference type="NCBI Taxonomy" id="1196324"/>
    <lineage>
        <taxon>Bacteria</taxon>
        <taxon>Bacillati</taxon>
        <taxon>Bacillota</taxon>
        <taxon>Bacilli</taxon>
        <taxon>Bacillales</taxon>
        <taxon>Fictibacillaceae</taxon>
        <taxon>Fictibacillus</taxon>
    </lineage>
</organism>
<feature type="binding site" evidence="11">
    <location>
        <position position="304"/>
    </location>
    <ligand>
        <name>Mn(2+)</name>
        <dbReference type="ChEBI" id="CHEBI:29035"/>
    </ligand>
</feature>
<feature type="transmembrane region" description="Helical" evidence="13">
    <location>
        <begin position="131"/>
        <end position="148"/>
    </location>
</feature>
<evidence type="ECO:0000256" key="2">
    <source>
        <dbReference type="ARBA" id="ARBA00004936"/>
    </source>
</evidence>
<evidence type="ECO:0000256" key="13">
    <source>
        <dbReference type="SAM" id="Phobius"/>
    </source>
</evidence>
<feature type="binding site" evidence="10">
    <location>
        <position position="419"/>
    </location>
    <ligand>
        <name>substrate</name>
    </ligand>
</feature>
<dbReference type="eggNOG" id="COG1368">
    <property type="taxonomic scope" value="Bacteria"/>
</dbReference>
<dbReference type="Gene3D" id="3.30.1120.170">
    <property type="match status" value="1"/>
</dbReference>
<comment type="similarity">
    <text evidence="3 8">Belongs to the LTA synthase family.</text>
</comment>
<dbReference type="InterPro" id="IPR012160">
    <property type="entry name" value="LtaS-like"/>
</dbReference>
<evidence type="ECO:0000256" key="10">
    <source>
        <dbReference type="PIRSR" id="PIRSR005091-2"/>
    </source>
</evidence>
<keyword evidence="16" id="KW-1185">Reference proteome</keyword>
<dbReference type="GO" id="GO:0046872">
    <property type="term" value="F:metal ion binding"/>
    <property type="evidence" value="ECO:0007669"/>
    <property type="project" value="UniProtKB-KW"/>
</dbReference>
<protein>
    <submittedName>
        <fullName evidence="15">Sulfatase</fullName>
    </submittedName>
</protein>
<keyword evidence="4 8" id="KW-1003">Cell membrane</keyword>
<name>I8UHA3_9BACL</name>
<dbReference type="PANTHER" id="PTHR47371:SF3">
    <property type="entry name" value="PHOSPHOGLYCEROL TRANSFERASE I"/>
    <property type="match status" value="1"/>
</dbReference>
<dbReference type="InterPro" id="IPR000917">
    <property type="entry name" value="Sulfatase_N"/>
</dbReference>
<dbReference type="CDD" id="cd16015">
    <property type="entry name" value="LTA_synthase"/>
    <property type="match status" value="1"/>
</dbReference>
<dbReference type="Proteomes" id="UP000004080">
    <property type="component" value="Unassembled WGS sequence"/>
</dbReference>
<keyword evidence="7 8" id="KW-0472">Membrane</keyword>
<dbReference type="STRING" id="1196324.A374_06811"/>
<dbReference type="PIRSF" id="PIRSF005091">
    <property type="entry name" value="Mmb_sulf_HI1246"/>
    <property type="match status" value="1"/>
</dbReference>
<comment type="subcellular location">
    <subcellularLocation>
        <location evidence="1">Cell membrane</location>
        <topology evidence="1">Multi-pass membrane protein</topology>
    </subcellularLocation>
</comment>
<evidence type="ECO:0000256" key="1">
    <source>
        <dbReference type="ARBA" id="ARBA00004651"/>
    </source>
</evidence>
<evidence type="ECO:0000256" key="6">
    <source>
        <dbReference type="ARBA" id="ARBA00022989"/>
    </source>
</evidence>
<evidence type="ECO:0000256" key="11">
    <source>
        <dbReference type="PIRSR" id="PIRSR005091-3"/>
    </source>
</evidence>
<dbReference type="PANTHER" id="PTHR47371">
    <property type="entry name" value="LIPOTEICHOIC ACID SYNTHASE"/>
    <property type="match status" value="1"/>
</dbReference>
<comment type="caution">
    <text evidence="15">The sequence shown here is derived from an EMBL/GenBank/DDBJ whole genome shotgun (WGS) entry which is preliminary data.</text>
</comment>
<dbReference type="InterPro" id="IPR017850">
    <property type="entry name" value="Alkaline_phosphatase_core_sf"/>
</dbReference>
<feature type="transmembrane region" description="Helical" evidence="13">
    <location>
        <begin position="75"/>
        <end position="98"/>
    </location>
</feature>
<sequence length="696" mass="79606">MKGLLKAGHNALQKSFGFFILAVILFWLKTYFGYQFEFKLGIDNGMQKFLLLINPISSALFIFGLALFAKGRRAYIWTIIFNFILSFILFANIVYYRFYNDFITIPTLTQTNNFGSLGGSVWELLKFYDPIYFLDTIILIVLVATKVVKPAPVRMGLKKVQIVLASAIALLIVNIGLAETDRPQLLTRTFDRNYLVKYLGTYNFIVYDAVQNLRISAQKASASSNDLGDILNFKNANYAKPDPVYFGKAKGKNVIYIHLESFQNFLINYKLHGKEVTPFLNSFTKNKNTMYFDNFFHQTGQGKTSDAEFMLENSIYGLPQGSAFTTNSTNTFQAAPAILGQKGYSSAVFHGNKKTFWNRNEVYKSFGYDKFYDAGFFDMNDQDVLNYGLKDKPFFNEALPLMKDLKEPFYAKFISLSNHFPYTTPEDQSSIEPADTGDGSVDRYFQTARYLDESVRKFVDYLKKTGLYDRSVIVMYGDHYGISENHNEAMAKVLNKEEITPYDSAQLQKVPFMIHAPGVKGGTMHQYGGQIDVMPTLMHLLGIDTKKYVQFGTDLLSKQHQQIVPFRNGSFVSPFVTSVNGKYYDSQTGELLDEAAVEKDKRIKKAQNFTEKTLAMSDKLVYKDLLRYYTPKGFKPVDRNDYNYNMTKAESEKIQERAQEIAKKLQESEAKLMEQRKKAKEKLKQKEGSTTEELSK</sequence>
<comment type="pathway">
    <text evidence="2">Cell wall biogenesis; lipoteichoic acid biosynthesis.</text>
</comment>
<proteinExistence type="inferred from homology"/>
<feature type="binding site" evidence="11">
    <location>
        <position position="479"/>
    </location>
    <ligand>
        <name>Mn(2+)</name>
        <dbReference type="ChEBI" id="CHEBI:29035"/>
    </ligand>
</feature>
<feature type="transmembrane region" description="Helical" evidence="13">
    <location>
        <begin position="160"/>
        <end position="178"/>
    </location>
</feature>
<evidence type="ECO:0000259" key="14">
    <source>
        <dbReference type="Pfam" id="PF00884"/>
    </source>
</evidence>
<keyword evidence="6 13" id="KW-1133">Transmembrane helix</keyword>
<dbReference type="Pfam" id="PF00884">
    <property type="entry name" value="Sulfatase"/>
    <property type="match status" value="1"/>
</dbReference>
<evidence type="ECO:0000313" key="16">
    <source>
        <dbReference type="Proteomes" id="UP000004080"/>
    </source>
</evidence>
<feature type="transmembrane region" description="Helical" evidence="13">
    <location>
        <begin position="49"/>
        <end position="68"/>
    </location>
</feature>
<keyword evidence="10" id="KW-0479">Metal-binding</keyword>
<dbReference type="EMBL" id="AKKV01000022">
    <property type="protein sequence ID" value="EIT86290.1"/>
    <property type="molecule type" value="Genomic_DNA"/>
</dbReference>
<feature type="binding site" evidence="11">
    <location>
        <position position="260"/>
    </location>
    <ligand>
        <name>Mn(2+)</name>
        <dbReference type="ChEBI" id="CHEBI:29035"/>
    </ligand>
</feature>
<evidence type="ECO:0000256" key="4">
    <source>
        <dbReference type="ARBA" id="ARBA00022475"/>
    </source>
</evidence>
<evidence type="ECO:0000256" key="3">
    <source>
        <dbReference type="ARBA" id="ARBA00009983"/>
    </source>
</evidence>
<dbReference type="OrthoDB" id="5901192at2"/>
<feature type="region of interest" description="Disordered" evidence="12">
    <location>
        <begin position="673"/>
        <end position="696"/>
    </location>
</feature>
<dbReference type="SUPFAM" id="SSF53649">
    <property type="entry name" value="Alkaline phosphatase-like"/>
    <property type="match status" value="1"/>
</dbReference>
<dbReference type="RefSeq" id="WP_007201459.1">
    <property type="nucleotide sequence ID" value="NZ_AKKV01000022.1"/>
</dbReference>
<evidence type="ECO:0000256" key="12">
    <source>
        <dbReference type="SAM" id="MobiDB-lite"/>
    </source>
</evidence>
<feature type="domain" description="Sulfatase N-terminal" evidence="14">
    <location>
        <begin position="252"/>
        <end position="543"/>
    </location>
</feature>
<feature type="active site" evidence="9">
    <location>
        <position position="304"/>
    </location>
</feature>
<dbReference type="PATRIC" id="fig|1196324.3.peg.1395"/>
<reference evidence="15 16" key="1">
    <citation type="journal article" date="2012" name="J. Bacteriol.">
        <title>Genome of Bacillus macauensis ZFHKF-1, a Long-Chain-Forming Bacterium.</title>
        <authorList>
            <person name="Cai L."/>
            <person name="Zhang T."/>
        </authorList>
    </citation>
    <scope>NUCLEOTIDE SEQUENCE [LARGE SCALE GENOMIC DNA]</scope>
    <source>
        <strain evidence="15 16">ZFHKF-1</strain>
    </source>
</reference>
<evidence type="ECO:0000256" key="9">
    <source>
        <dbReference type="PIRSR" id="PIRSR005091-1"/>
    </source>
</evidence>
<accession>I8UHA3</accession>
<keyword evidence="10" id="KW-0464">Manganese</keyword>
<dbReference type="InterPro" id="IPR050448">
    <property type="entry name" value="OpgB/LTA_synthase_biosynth"/>
</dbReference>
<dbReference type="GO" id="GO:0005886">
    <property type="term" value="C:plasma membrane"/>
    <property type="evidence" value="ECO:0007669"/>
    <property type="project" value="UniProtKB-SubCell"/>
</dbReference>
<evidence type="ECO:0000313" key="15">
    <source>
        <dbReference type="EMBL" id="EIT86290.1"/>
    </source>
</evidence>
<keyword evidence="5 13" id="KW-0812">Transmembrane</keyword>
<evidence type="ECO:0000256" key="8">
    <source>
        <dbReference type="PIRNR" id="PIRNR005091"/>
    </source>
</evidence>